<dbReference type="OrthoDB" id="9803598at2"/>
<protein>
    <submittedName>
        <fullName evidence="3">Aminodeoxychorismate/anthranilate synthase component II</fullName>
    </submittedName>
</protein>
<dbReference type="FunFam" id="3.40.50.880:FF:000003">
    <property type="entry name" value="Anthranilate synthase component II"/>
    <property type="match status" value="1"/>
</dbReference>
<evidence type="ECO:0000256" key="1">
    <source>
        <dbReference type="ARBA" id="ARBA00022962"/>
    </source>
</evidence>
<dbReference type="EMBL" id="VWPL01000021">
    <property type="protein sequence ID" value="KAA5599525.1"/>
    <property type="molecule type" value="Genomic_DNA"/>
</dbReference>
<dbReference type="AlphaFoldDB" id="A0A5M6HUT4"/>
<organism evidence="3 4">
    <name type="scientific">Blastochloris sulfoviridis</name>
    <dbReference type="NCBI Taxonomy" id="50712"/>
    <lineage>
        <taxon>Bacteria</taxon>
        <taxon>Pseudomonadati</taxon>
        <taxon>Pseudomonadota</taxon>
        <taxon>Alphaproteobacteria</taxon>
        <taxon>Hyphomicrobiales</taxon>
        <taxon>Blastochloridaceae</taxon>
        <taxon>Blastochloris</taxon>
    </lineage>
</organism>
<dbReference type="InterPro" id="IPR017926">
    <property type="entry name" value="GATASE"/>
</dbReference>
<accession>A0A5M6HUT4</accession>
<dbReference type="PRINTS" id="PR00096">
    <property type="entry name" value="GATASE"/>
</dbReference>
<dbReference type="Gene3D" id="3.40.50.880">
    <property type="match status" value="1"/>
</dbReference>
<comment type="caution">
    <text evidence="3">The sequence shown here is derived from an EMBL/GenBank/DDBJ whole genome shotgun (WGS) entry which is preliminary data.</text>
</comment>
<dbReference type="Pfam" id="PF00117">
    <property type="entry name" value="GATase"/>
    <property type="match status" value="1"/>
</dbReference>
<sequence>MILLIDNYDSFTWNLVQYLGDLGAELNVIRNDEITVEAAMDADPDAIVLSPGPCTPNEAGICCDLIARASASVPMLGVCLGHQAMGQVFGGKVIRAPAPMHGKISEIRHAGAGVFRGINGPFQGARYHSLIVERDSLPADLAVTAETADGLIMGLAHRQLPVHGVQFHPESIASEHGHVLLKNFLDLAADWNARSGRRPVRQKGH</sequence>
<proteinExistence type="predicted"/>
<dbReference type="NCBIfam" id="TIGR00566">
    <property type="entry name" value="trpG_papA"/>
    <property type="match status" value="1"/>
</dbReference>
<keyword evidence="4" id="KW-1185">Reference proteome</keyword>
<dbReference type="InterPro" id="IPR050472">
    <property type="entry name" value="Anth_synth/Amidotransfase"/>
</dbReference>
<dbReference type="InterPro" id="IPR006221">
    <property type="entry name" value="TrpG/PapA_dom"/>
</dbReference>
<feature type="domain" description="Glutamine amidotransferase" evidence="2">
    <location>
        <begin position="3"/>
        <end position="185"/>
    </location>
</feature>
<dbReference type="GO" id="GO:0000162">
    <property type="term" value="P:L-tryptophan biosynthetic process"/>
    <property type="evidence" value="ECO:0007669"/>
    <property type="project" value="TreeGrafter"/>
</dbReference>
<dbReference type="PANTHER" id="PTHR43418">
    <property type="entry name" value="MULTIFUNCTIONAL TRYPTOPHAN BIOSYNTHESIS PROTEIN-RELATED"/>
    <property type="match status" value="1"/>
</dbReference>
<dbReference type="SUPFAM" id="SSF52317">
    <property type="entry name" value="Class I glutamine amidotransferase-like"/>
    <property type="match status" value="1"/>
</dbReference>
<dbReference type="PRINTS" id="PR00097">
    <property type="entry name" value="ANTSNTHASEII"/>
</dbReference>
<dbReference type="CDD" id="cd01743">
    <property type="entry name" value="GATase1_Anthranilate_Synthase"/>
    <property type="match status" value="1"/>
</dbReference>
<gene>
    <name evidence="3" type="ORF">F1193_11895</name>
</gene>
<dbReference type="Proteomes" id="UP000323886">
    <property type="component" value="Unassembled WGS sequence"/>
</dbReference>
<dbReference type="GO" id="GO:0005829">
    <property type="term" value="C:cytosol"/>
    <property type="evidence" value="ECO:0007669"/>
    <property type="project" value="TreeGrafter"/>
</dbReference>
<name>A0A5M6HUT4_9HYPH</name>
<reference evidence="3 4" key="1">
    <citation type="submission" date="2019-09" db="EMBL/GenBank/DDBJ databases">
        <title>Draft Whole-Genome sequence of Blastochloris sulfoviridis DSM 729.</title>
        <authorList>
            <person name="Meyer T.E."/>
            <person name="Kyndt J.A."/>
        </authorList>
    </citation>
    <scope>NUCLEOTIDE SEQUENCE [LARGE SCALE GENOMIC DNA]</scope>
    <source>
        <strain evidence="3 4">DSM 729</strain>
    </source>
</reference>
<dbReference type="RefSeq" id="WP_150098020.1">
    <property type="nucleotide sequence ID" value="NZ_VWPL01000021.1"/>
</dbReference>
<dbReference type="PANTHER" id="PTHR43418:SF4">
    <property type="entry name" value="MULTIFUNCTIONAL TRYPTOPHAN BIOSYNTHESIS PROTEIN"/>
    <property type="match status" value="1"/>
</dbReference>
<evidence type="ECO:0000259" key="2">
    <source>
        <dbReference type="Pfam" id="PF00117"/>
    </source>
</evidence>
<dbReference type="InterPro" id="IPR029062">
    <property type="entry name" value="Class_I_gatase-like"/>
</dbReference>
<dbReference type="GO" id="GO:0004049">
    <property type="term" value="F:anthranilate synthase activity"/>
    <property type="evidence" value="ECO:0007669"/>
    <property type="project" value="TreeGrafter"/>
</dbReference>
<evidence type="ECO:0000313" key="4">
    <source>
        <dbReference type="Proteomes" id="UP000323886"/>
    </source>
</evidence>
<dbReference type="PROSITE" id="PS51273">
    <property type="entry name" value="GATASE_TYPE_1"/>
    <property type="match status" value="1"/>
</dbReference>
<evidence type="ECO:0000313" key="3">
    <source>
        <dbReference type="EMBL" id="KAA5599525.1"/>
    </source>
</evidence>
<keyword evidence="1" id="KW-0315">Glutamine amidotransferase</keyword>